<dbReference type="InterPro" id="IPR045749">
    <property type="entry name" value="DUF6090"/>
</dbReference>
<reference evidence="2 3" key="1">
    <citation type="submission" date="2017-05" db="EMBL/GenBank/DDBJ databases">
        <title>The draft genome sequence of Idiomarina salinarum WNB302.</title>
        <authorList>
            <person name="Sun Y."/>
            <person name="Chen B."/>
            <person name="Du Z."/>
        </authorList>
    </citation>
    <scope>NUCLEOTIDE SEQUENCE [LARGE SCALE GENOMIC DNA]</scope>
    <source>
        <strain evidence="2 3">WNB302</strain>
    </source>
</reference>
<proteinExistence type="predicted"/>
<dbReference type="Proteomes" id="UP000216840">
    <property type="component" value="Unassembled WGS sequence"/>
</dbReference>
<evidence type="ECO:0000313" key="3">
    <source>
        <dbReference type="Proteomes" id="UP000216840"/>
    </source>
</evidence>
<accession>A0A265URU7</accession>
<dbReference type="Pfam" id="PF19578">
    <property type="entry name" value="DUF6090"/>
    <property type="match status" value="1"/>
</dbReference>
<evidence type="ECO:0000256" key="1">
    <source>
        <dbReference type="SAM" id="Phobius"/>
    </source>
</evidence>
<keyword evidence="3" id="KW-1185">Reference proteome</keyword>
<evidence type="ECO:0000313" key="2">
    <source>
        <dbReference type="EMBL" id="OZV68043.1"/>
    </source>
</evidence>
<feature type="transmembrane region" description="Helical" evidence="1">
    <location>
        <begin position="12"/>
        <end position="30"/>
    </location>
</feature>
<dbReference type="AlphaFoldDB" id="A0A265URU7"/>
<gene>
    <name evidence="2" type="ORF">CA834_10370</name>
</gene>
<dbReference type="EMBL" id="NGJN01000005">
    <property type="protein sequence ID" value="OZV68043.1"/>
    <property type="molecule type" value="Genomic_DNA"/>
</dbReference>
<sequence>MEKGKTARYLKYAIGEIILVVIGILIALQINNWNQQRIERKEEQAILINLKEDFQTATNEFEWLNDIRSTIISSAKAIMSISPGNLYNYSPKHLDSLFSRTLSGPTYNNQAGSLNVLLTSGKINLISNPTLKKSLIEWPGYVADMTEDELAHLELYLGRYSDLLARHISWNDLANSYDLTGARFNQVKLETMPDNHAVTSDYKALINSKIFINTLNRRATMCMISNSETKVLIKTARSIIEMIDQELK</sequence>
<keyword evidence="1" id="KW-1133">Transmembrane helix</keyword>
<keyword evidence="1" id="KW-0812">Transmembrane</keyword>
<organism evidence="2 3">
    <name type="scientific">Winogradskyella aurantia</name>
    <dbReference type="NCBI Taxonomy" id="1915063"/>
    <lineage>
        <taxon>Bacteria</taxon>
        <taxon>Pseudomonadati</taxon>
        <taxon>Bacteroidota</taxon>
        <taxon>Flavobacteriia</taxon>
        <taxon>Flavobacteriales</taxon>
        <taxon>Flavobacteriaceae</taxon>
        <taxon>Winogradskyella</taxon>
    </lineage>
</organism>
<comment type="caution">
    <text evidence="2">The sequence shown here is derived from an EMBL/GenBank/DDBJ whole genome shotgun (WGS) entry which is preliminary data.</text>
</comment>
<protein>
    <submittedName>
        <fullName evidence="2">Uncharacterized protein</fullName>
    </submittedName>
</protein>
<keyword evidence="1" id="KW-0472">Membrane</keyword>
<name>A0A265URU7_9FLAO</name>